<dbReference type="InterPro" id="IPR052708">
    <property type="entry name" value="PxpC"/>
</dbReference>
<keyword evidence="3" id="KW-0067">ATP-binding</keyword>
<evidence type="ECO:0000256" key="3">
    <source>
        <dbReference type="ARBA" id="ARBA00022840"/>
    </source>
</evidence>
<organism evidence="5 6">
    <name type="scientific">Crossiella equi</name>
    <dbReference type="NCBI Taxonomy" id="130796"/>
    <lineage>
        <taxon>Bacteria</taxon>
        <taxon>Bacillati</taxon>
        <taxon>Actinomycetota</taxon>
        <taxon>Actinomycetes</taxon>
        <taxon>Pseudonocardiales</taxon>
        <taxon>Pseudonocardiaceae</taxon>
        <taxon>Crossiella</taxon>
    </lineage>
</organism>
<feature type="domain" description="Carboxyltransferase" evidence="4">
    <location>
        <begin position="23"/>
        <end position="287"/>
    </location>
</feature>
<accession>A0ABS5A8X8</accession>
<dbReference type="SUPFAM" id="SSF50891">
    <property type="entry name" value="Cyclophilin-like"/>
    <property type="match status" value="1"/>
</dbReference>
<proteinExistence type="predicted"/>
<keyword evidence="6" id="KW-1185">Reference proteome</keyword>
<protein>
    <submittedName>
        <fullName evidence="5">Biotin-dependent carboxylase-like uncharacterized protein</fullName>
    </submittedName>
</protein>
<gene>
    <name evidence="5" type="ORF">JOF53_001639</name>
</gene>
<dbReference type="InterPro" id="IPR029000">
    <property type="entry name" value="Cyclophilin-like_dom_sf"/>
</dbReference>
<evidence type="ECO:0000313" key="5">
    <source>
        <dbReference type="EMBL" id="MBP2472767.1"/>
    </source>
</evidence>
<keyword evidence="2" id="KW-0378">Hydrolase</keyword>
<dbReference type="PANTHER" id="PTHR43309:SF3">
    <property type="entry name" value="5-OXOPROLINASE SUBUNIT C"/>
    <property type="match status" value="1"/>
</dbReference>
<dbReference type="Proteomes" id="UP001519363">
    <property type="component" value="Unassembled WGS sequence"/>
</dbReference>
<dbReference type="Gene3D" id="2.40.100.10">
    <property type="entry name" value="Cyclophilin-like"/>
    <property type="match status" value="1"/>
</dbReference>
<evidence type="ECO:0000259" key="4">
    <source>
        <dbReference type="SMART" id="SM00797"/>
    </source>
</evidence>
<dbReference type="NCBIfam" id="TIGR00724">
    <property type="entry name" value="urea_amlyse_rel"/>
    <property type="match status" value="1"/>
</dbReference>
<keyword evidence="1" id="KW-0547">Nucleotide-binding</keyword>
<reference evidence="5 6" key="1">
    <citation type="submission" date="2021-03" db="EMBL/GenBank/DDBJ databases">
        <title>Sequencing the genomes of 1000 actinobacteria strains.</title>
        <authorList>
            <person name="Klenk H.-P."/>
        </authorList>
    </citation>
    <scope>NUCLEOTIDE SEQUENCE [LARGE SCALE GENOMIC DNA]</scope>
    <source>
        <strain evidence="5 6">DSM 44580</strain>
    </source>
</reference>
<evidence type="ECO:0000256" key="1">
    <source>
        <dbReference type="ARBA" id="ARBA00022741"/>
    </source>
</evidence>
<evidence type="ECO:0000313" key="6">
    <source>
        <dbReference type="Proteomes" id="UP001519363"/>
    </source>
</evidence>
<dbReference type="Pfam" id="PF02626">
    <property type="entry name" value="CT_A_B"/>
    <property type="match status" value="1"/>
</dbReference>
<dbReference type="InterPro" id="IPR003778">
    <property type="entry name" value="CT_A_B"/>
</dbReference>
<dbReference type="RefSeq" id="WP_086780898.1">
    <property type="nucleotide sequence ID" value="NZ_JAGIOO010000001.1"/>
</dbReference>
<dbReference type="EMBL" id="JAGIOO010000001">
    <property type="protein sequence ID" value="MBP2472767.1"/>
    <property type="molecule type" value="Genomic_DNA"/>
</dbReference>
<dbReference type="PANTHER" id="PTHR43309">
    <property type="entry name" value="5-OXOPROLINASE SUBUNIT C"/>
    <property type="match status" value="1"/>
</dbReference>
<dbReference type="SMART" id="SM00797">
    <property type="entry name" value="AHS2"/>
    <property type="match status" value="1"/>
</dbReference>
<name>A0ABS5A8X8_9PSEU</name>
<evidence type="ECO:0000256" key="2">
    <source>
        <dbReference type="ARBA" id="ARBA00022801"/>
    </source>
</evidence>
<comment type="caution">
    <text evidence="5">The sequence shown here is derived from an EMBL/GenBank/DDBJ whole genome shotgun (WGS) entry which is preliminary data.</text>
</comment>
<sequence>MIEVLDPGVLTLVQDLGRPGLAALGVGRSGAADRPALALANRLVGNAESAAALELTFGGLRLRCHRGVWVALTGAPAPLRVGRRAAAAHAPVYVPAGTVLTVGHPDHGLRSYLAFRGGLDVPPVLGSRASDVLSGIGPEKLTQGTRLALGGEIEGHPTVDIAPVAALAEEPVLRVLLGPRQDWFTAHAARALCSGAYQVSPASNRIGVRLAGPRLDRAREGELAPEGMVGGALQVPPNGQPVLFLADHPVTGGYPVIAVVVDEDLPVAAQLRPGQRLRFQCTERTRR</sequence>